<evidence type="ECO:0008006" key="3">
    <source>
        <dbReference type="Google" id="ProtNLM"/>
    </source>
</evidence>
<gene>
    <name evidence="1" type="ORF">ACFO6V_00360</name>
</gene>
<protein>
    <recommendedName>
        <fullName evidence="3">MFS transporter</fullName>
    </recommendedName>
</protein>
<evidence type="ECO:0000313" key="1">
    <source>
        <dbReference type="EMBL" id="MFC4626661.1"/>
    </source>
</evidence>
<proteinExistence type="predicted"/>
<accession>A0ABV9HAQ7</accession>
<name>A0ABV9HAQ7_9MICO</name>
<dbReference type="EMBL" id="JBHSFI010000001">
    <property type="protein sequence ID" value="MFC4626661.1"/>
    <property type="molecule type" value="Genomic_DNA"/>
</dbReference>
<reference evidence="2" key="1">
    <citation type="journal article" date="2019" name="Int. J. Syst. Evol. Microbiol.">
        <title>The Global Catalogue of Microorganisms (GCM) 10K type strain sequencing project: providing services to taxonomists for standard genome sequencing and annotation.</title>
        <authorList>
            <consortium name="The Broad Institute Genomics Platform"/>
            <consortium name="The Broad Institute Genome Sequencing Center for Infectious Disease"/>
            <person name="Wu L."/>
            <person name="Ma J."/>
        </authorList>
    </citation>
    <scope>NUCLEOTIDE SEQUENCE [LARGE SCALE GENOMIC DNA]</scope>
    <source>
        <strain evidence="2">CCUG 42722</strain>
    </source>
</reference>
<organism evidence="1 2">
    <name type="scientific">Promicromonospora alba</name>
    <dbReference type="NCBI Taxonomy" id="1616110"/>
    <lineage>
        <taxon>Bacteria</taxon>
        <taxon>Bacillati</taxon>
        <taxon>Actinomycetota</taxon>
        <taxon>Actinomycetes</taxon>
        <taxon>Micrococcales</taxon>
        <taxon>Promicromonosporaceae</taxon>
        <taxon>Promicromonospora</taxon>
    </lineage>
</organism>
<sequence length="71" mass="7503">MREAKERMPTMRAFGPLAAGVLLLGIADSMVGSYLVLYASDEVGLSPLQTGIFMSAPPVGSIVVSFRGQED</sequence>
<dbReference type="SUPFAM" id="SSF103473">
    <property type="entry name" value="MFS general substrate transporter"/>
    <property type="match status" value="1"/>
</dbReference>
<dbReference type="Gene3D" id="1.20.1250.20">
    <property type="entry name" value="MFS general substrate transporter like domains"/>
    <property type="match status" value="1"/>
</dbReference>
<evidence type="ECO:0000313" key="2">
    <source>
        <dbReference type="Proteomes" id="UP001596011"/>
    </source>
</evidence>
<dbReference type="RefSeq" id="WP_377130988.1">
    <property type="nucleotide sequence ID" value="NZ_JBHSFI010000001.1"/>
</dbReference>
<keyword evidence="2" id="KW-1185">Reference proteome</keyword>
<dbReference type="Proteomes" id="UP001596011">
    <property type="component" value="Unassembled WGS sequence"/>
</dbReference>
<comment type="caution">
    <text evidence="1">The sequence shown here is derived from an EMBL/GenBank/DDBJ whole genome shotgun (WGS) entry which is preliminary data.</text>
</comment>
<dbReference type="InterPro" id="IPR036259">
    <property type="entry name" value="MFS_trans_sf"/>
</dbReference>